<feature type="compositionally biased region" description="Low complexity" evidence="10">
    <location>
        <begin position="355"/>
        <end position="371"/>
    </location>
</feature>
<evidence type="ECO:0000256" key="10">
    <source>
        <dbReference type="SAM" id="MobiDB-lite"/>
    </source>
</evidence>
<evidence type="ECO:0000256" key="3">
    <source>
        <dbReference type="ARBA" id="ARBA00022475"/>
    </source>
</evidence>
<evidence type="ECO:0000256" key="4">
    <source>
        <dbReference type="ARBA" id="ARBA00022692"/>
    </source>
</evidence>
<evidence type="ECO:0000256" key="8">
    <source>
        <dbReference type="ARBA" id="ARBA00023136"/>
    </source>
</evidence>
<evidence type="ECO:0000256" key="2">
    <source>
        <dbReference type="ARBA" id="ARBA00022448"/>
    </source>
</evidence>
<sequence length="469" mass="49039">MAAKSGLASRLYRGEAGLDVVGRRKLWFTVAGALILVAVLSFALRGFSLGIEFAGGNSFQVPASVGTLEQAELKVGDALGTAGGGAKVVTAQKVGGPGGDSYELRTTQLSAEQANAVKAEIAREFGIDPAQISGNQVSEAWGSQVTERALLGLVIFIALVMVYLILRFEWRMAVAAVSSLFMNLILTAGIYSLVGFEVTPSTIIGFLTILGFALYDVVVVFDKVQENTRGITANNNQTYGDAANLAINQSLMRSLNTSVVALLPVGGLLFIGAGLLGAGTLKDLGLVLFVGMAVAFLTSILLATPLLVLLKNYEPRIQAHNKRVLARRAALAGAEATGKGGARAETSDEPIDPEAAALAGPRRRWAPAGRQAPERRAGRSPAAAAATGRAARSVADGSGHPVANGATASFMLCGRREGRRRRWKGDGTAVTETHSAAVGETAARRSPNWSPAGCWTYRTFPSRASSSRT</sequence>
<dbReference type="GO" id="GO:0065002">
    <property type="term" value="P:intracellular protein transmembrane transport"/>
    <property type="evidence" value="ECO:0007669"/>
    <property type="project" value="UniProtKB-UniRule"/>
</dbReference>
<evidence type="ECO:0000256" key="9">
    <source>
        <dbReference type="HAMAP-Rule" id="MF_01464"/>
    </source>
</evidence>
<evidence type="ECO:0000313" key="13">
    <source>
        <dbReference type="Proteomes" id="UP000319825"/>
    </source>
</evidence>
<protein>
    <recommendedName>
        <fullName evidence="9">Protein-export membrane protein SecF</fullName>
    </recommendedName>
</protein>
<keyword evidence="4 9" id="KW-0812">Transmembrane</keyword>
<keyword evidence="8 9" id="KW-0472">Membrane</keyword>
<evidence type="ECO:0000256" key="6">
    <source>
        <dbReference type="ARBA" id="ARBA00022989"/>
    </source>
</evidence>
<keyword evidence="7 9" id="KW-0811">Translocation</keyword>
<comment type="similarity">
    <text evidence="9">Belongs to the SecD/SecF family. SecF subfamily.</text>
</comment>
<feature type="domain" description="Protein export membrane protein SecD/SecF C-terminal" evidence="11">
    <location>
        <begin position="121"/>
        <end position="312"/>
    </location>
</feature>
<dbReference type="AlphaFoldDB" id="A0A562IEQ1"/>
<dbReference type="Proteomes" id="UP000319825">
    <property type="component" value="Unassembled WGS sequence"/>
</dbReference>
<keyword evidence="5 9" id="KW-0653">Protein transport</keyword>
<dbReference type="NCBIfam" id="TIGR00966">
    <property type="entry name" value="transloc_SecF"/>
    <property type="match status" value="1"/>
</dbReference>
<dbReference type="GO" id="GO:0043952">
    <property type="term" value="P:protein transport by the Sec complex"/>
    <property type="evidence" value="ECO:0007669"/>
    <property type="project" value="UniProtKB-UniRule"/>
</dbReference>
<reference evidence="12 13" key="1">
    <citation type="submission" date="2019-07" db="EMBL/GenBank/DDBJ databases">
        <title>R&amp;d 2014.</title>
        <authorList>
            <person name="Klenk H.-P."/>
        </authorList>
    </citation>
    <scope>NUCLEOTIDE SEQUENCE [LARGE SCALE GENOMIC DNA]</scope>
    <source>
        <strain evidence="12 13">DSM 43868</strain>
    </source>
</reference>
<evidence type="ECO:0000256" key="1">
    <source>
        <dbReference type="ARBA" id="ARBA00004651"/>
    </source>
</evidence>
<feature type="transmembrane region" description="Helical" evidence="9">
    <location>
        <begin position="259"/>
        <end position="278"/>
    </location>
</feature>
<dbReference type="PRINTS" id="PR01755">
    <property type="entry name" value="SECFTRNLCASE"/>
</dbReference>
<feature type="transmembrane region" description="Helical" evidence="9">
    <location>
        <begin position="26"/>
        <end position="44"/>
    </location>
</feature>
<dbReference type="SUPFAM" id="SSF82866">
    <property type="entry name" value="Multidrug efflux transporter AcrB transmembrane domain"/>
    <property type="match status" value="1"/>
</dbReference>
<evidence type="ECO:0000256" key="7">
    <source>
        <dbReference type="ARBA" id="ARBA00023010"/>
    </source>
</evidence>
<dbReference type="EMBL" id="VLKE01000001">
    <property type="protein sequence ID" value="TWH69450.1"/>
    <property type="molecule type" value="Genomic_DNA"/>
</dbReference>
<comment type="function">
    <text evidence="9">Part of the Sec protein translocase complex. Interacts with the SecYEG preprotein conducting channel. SecDF uses the proton motive force (PMF) to complete protein translocation after the ATP-dependent function of SecA.</text>
</comment>
<dbReference type="InterPro" id="IPR005665">
    <property type="entry name" value="SecF_bac"/>
</dbReference>
<dbReference type="GO" id="GO:0006605">
    <property type="term" value="P:protein targeting"/>
    <property type="evidence" value="ECO:0007669"/>
    <property type="project" value="UniProtKB-UniRule"/>
</dbReference>
<dbReference type="InterPro" id="IPR022813">
    <property type="entry name" value="SecD/SecF_arch_bac"/>
</dbReference>
<dbReference type="PANTHER" id="PTHR30081">
    <property type="entry name" value="PROTEIN-EXPORT MEMBRANE PROTEIN SEC"/>
    <property type="match status" value="1"/>
</dbReference>
<name>A0A562IEQ1_MICOL</name>
<feature type="transmembrane region" description="Helical" evidence="9">
    <location>
        <begin position="173"/>
        <end position="196"/>
    </location>
</feature>
<keyword evidence="3 9" id="KW-1003">Cell membrane</keyword>
<comment type="subcellular location">
    <subcellularLocation>
        <location evidence="1 9">Cell membrane</location>
        <topology evidence="1 9">Multi-pass membrane protein</topology>
    </subcellularLocation>
</comment>
<dbReference type="Pfam" id="PF02355">
    <property type="entry name" value="SecD_SecF_C"/>
    <property type="match status" value="1"/>
</dbReference>
<keyword evidence="6 9" id="KW-1133">Transmembrane helix</keyword>
<gene>
    <name evidence="9" type="primary">secF</name>
    <name evidence="12" type="ORF">JD77_04459</name>
</gene>
<organism evidence="12 13">
    <name type="scientific">Micromonospora olivasterospora</name>
    <dbReference type="NCBI Taxonomy" id="1880"/>
    <lineage>
        <taxon>Bacteria</taxon>
        <taxon>Bacillati</taxon>
        <taxon>Actinomycetota</taxon>
        <taxon>Actinomycetes</taxon>
        <taxon>Micromonosporales</taxon>
        <taxon>Micromonosporaceae</taxon>
        <taxon>Micromonospora</taxon>
    </lineage>
</organism>
<dbReference type="HAMAP" id="MF_01464_B">
    <property type="entry name" value="SecF_B"/>
    <property type="match status" value="1"/>
</dbReference>
<keyword evidence="13" id="KW-1185">Reference proteome</keyword>
<comment type="caution">
    <text evidence="12">The sequence shown here is derived from an EMBL/GenBank/DDBJ whole genome shotgun (WGS) entry which is preliminary data.</text>
</comment>
<keyword evidence="2 9" id="KW-0813">Transport</keyword>
<dbReference type="InterPro" id="IPR022645">
    <property type="entry name" value="SecD/SecF_bac"/>
</dbReference>
<feature type="region of interest" description="Disordered" evidence="10">
    <location>
        <begin position="421"/>
        <end position="450"/>
    </location>
</feature>
<evidence type="ECO:0000313" key="12">
    <source>
        <dbReference type="EMBL" id="TWH69450.1"/>
    </source>
</evidence>
<feature type="compositionally biased region" description="Low complexity" evidence="10">
    <location>
        <begin position="379"/>
        <end position="395"/>
    </location>
</feature>
<comment type="subunit">
    <text evidence="9">Forms a complex with SecD. Part of the essential Sec protein translocation apparatus which comprises SecA, SecYEG and auxiliary proteins SecDF. Other proteins may also be involved.</text>
</comment>
<dbReference type="Pfam" id="PF07549">
    <property type="entry name" value="Sec_GG"/>
    <property type="match status" value="1"/>
</dbReference>
<dbReference type="InterPro" id="IPR022646">
    <property type="entry name" value="SecD/SecF_CS"/>
</dbReference>
<dbReference type="PANTHER" id="PTHR30081:SF8">
    <property type="entry name" value="PROTEIN TRANSLOCASE SUBUNIT SECF"/>
    <property type="match status" value="1"/>
</dbReference>
<proteinExistence type="inferred from homology"/>
<evidence type="ECO:0000259" key="11">
    <source>
        <dbReference type="Pfam" id="PF02355"/>
    </source>
</evidence>
<feature type="transmembrane region" description="Helical" evidence="9">
    <location>
        <begin position="149"/>
        <end position="166"/>
    </location>
</feature>
<accession>A0A562IEQ1</accession>
<dbReference type="GO" id="GO:0015450">
    <property type="term" value="F:protein-transporting ATPase activity"/>
    <property type="evidence" value="ECO:0007669"/>
    <property type="project" value="InterPro"/>
</dbReference>
<feature type="transmembrane region" description="Helical" evidence="9">
    <location>
        <begin position="284"/>
        <end position="310"/>
    </location>
</feature>
<evidence type="ECO:0000256" key="5">
    <source>
        <dbReference type="ARBA" id="ARBA00022927"/>
    </source>
</evidence>
<feature type="region of interest" description="Disordered" evidence="10">
    <location>
        <begin position="336"/>
        <end position="405"/>
    </location>
</feature>
<dbReference type="Gene3D" id="1.20.1640.10">
    <property type="entry name" value="Multidrug efflux transporter AcrB transmembrane domain"/>
    <property type="match status" value="1"/>
</dbReference>
<dbReference type="GO" id="GO:0005886">
    <property type="term" value="C:plasma membrane"/>
    <property type="evidence" value="ECO:0007669"/>
    <property type="project" value="UniProtKB-SubCell"/>
</dbReference>
<feature type="transmembrane region" description="Helical" evidence="9">
    <location>
        <begin position="202"/>
        <end position="221"/>
    </location>
</feature>
<dbReference type="InterPro" id="IPR048634">
    <property type="entry name" value="SecD_SecF_C"/>
</dbReference>